<evidence type="ECO:0000313" key="3">
    <source>
        <dbReference type="Proteomes" id="UP000249590"/>
    </source>
</evidence>
<keyword evidence="3" id="KW-1185">Reference proteome</keyword>
<proteinExistence type="predicted"/>
<dbReference type="RefSeq" id="WP_111341875.1">
    <property type="nucleotide sequence ID" value="NZ_JAIWKD010000001.1"/>
</dbReference>
<dbReference type="EMBL" id="QHHQ01000001">
    <property type="protein sequence ID" value="RAI03313.1"/>
    <property type="molecule type" value="Genomic_DNA"/>
</dbReference>
<feature type="transmembrane region" description="Helical" evidence="1">
    <location>
        <begin position="103"/>
        <end position="123"/>
    </location>
</feature>
<comment type="caution">
    <text evidence="2">The sequence shown here is derived from an EMBL/GenBank/DDBJ whole genome shotgun (WGS) entry which is preliminary data.</text>
</comment>
<dbReference type="Proteomes" id="UP000249590">
    <property type="component" value="Unassembled WGS sequence"/>
</dbReference>
<evidence type="ECO:0000313" key="2">
    <source>
        <dbReference type="EMBL" id="RAI03313.1"/>
    </source>
</evidence>
<feature type="transmembrane region" description="Helical" evidence="1">
    <location>
        <begin position="42"/>
        <end position="61"/>
    </location>
</feature>
<accession>A0A8B2NVD2</accession>
<protein>
    <submittedName>
        <fullName evidence="2">Uncharacterized protein</fullName>
    </submittedName>
</protein>
<reference evidence="2 3" key="1">
    <citation type="submission" date="2018-05" db="EMBL/GenBank/DDBJ databases">
        <title>Acuticoccus sediminis sp. nov., isolated from deep-sea sediment of Indian Ocean.</title>
        <authorList>
            <person name="Liu X."/>
            <person name="Lai Q."/>
            <person name="Du Y."/>
            <person name="Sun F."/>
            <person name="Zhang X."/>
            <person name="Wang S."/>
            <person name="Shao Z."/>
        </authorList>
    </citation>
    <scope>NUCLEOTIDE SEQUENCE [LARGE SCALE GENOMIC DNA]</scope>
    <source>
        <strain evidence="2 3">PTG4-2</strain>
    </source>
</reference>
<keyword evidence="1" id="KW-1133">Transmembrane helix</keyword>
<dbReference type="AlphaFoldDB" id="A0A8B2NVD2"/>
<keyword evidence="1" id="KW-0472">Membrane</keyword>
<gene>
    <name evidence="2" type="ORF">DLJ53_01995</name>
</gene>
<feature type="transmembrane region" description="Helical" evidence="1">
    <location>
        <begin position="6"/>
        <end position="30"/>
    </location>
</feature>
<evidence type="ECO:0000256" key="1">
    <source>
        <dbReference type="SAM" id="Phobius"/>
    </source>
</evidence>
<feature type="transmembrane region" description="Helical" evidence="1">
    <location>
        <begin position="73"/>
        <end position="96"/>
    </location>
</feature>
<keyword evidence="1" id="KW-0812">Transmembrane</keyword>
<name>A0A8B2NVD2_9HYPH</name>
<organism evidence="2 3">
    <name type="scientific">Acuticoccus sediminis</name>
    <dbReference type="NCBI Taxonomy" id="2184697"/>
    <lineage>
        <taxon>Bacteria</taxon>
        <taxon>Pseudomonadati</taxon>
        <taxon>Pseudomonadota</taxon>
        <taxon>Alphaproteobacteria</taxon>
        <taxon>Hyphomicrobiales</taxon>
        <taxon>Amorphaceae</taxon>
        <taxon>Acuticoccus</taxon>
    </lineage>
</organism>
<dbReference type="OrthoDB" id="9971194at2"/>
<sequence length="176" mass="18693">MNFFDPFIALARVDSLVGLPFAIAIASIALWRRRRPLTFNRIVEVGLPALLLVMMAIRYALLAPFVAAFPGPILGAGAGGGVGLAGVFVATSVVGFMSWDAGVLRKLVASLLLLALAIGEMVLNESLFDPRWITEFDTYVGIGVAAIAVIFAVFNWAHRSATPSPLGGAHEPPLDY</sequence>
<feature type="transmembrane region" description="Helical" evidence="1">
    <location>
        <begin position="138"/>
        <end position="157"/>
    </location>
</feature>